<evidence type="ECO:0000313" key="1">
    <source>
        <dbReference type="EMBL" id="KXA98973.1"/>
    </source>
</evidence>
<evidence type="ECO:0000313" key="2">
    <source>
        <dbReference type="Proteomes" id="UP000070344"/>
    </source>
</evidence>
<dbReference type="EMBL" id="LHXV01000128">
    <property type="protein sequence ID" value="KXA98973.1"/>
    <property type="molecule type" value="Genomic_DNA"/>
</dbReference>
<reference evidence="1 2" key="1">
    <citation type="journal article" date="2016" name="Sci. Rep.">
        <title>Metabolic traits of an uncultured archaeal lineage -MSBL1- from brine pools of the Red Sea.</title>
        <authorList>
            <person name="Mwirichia R."/>
            <person name="Alam I."/>
            <person name="Rashid M."/>
            <person name="Vinu M."/>
            <person name="Ba-Alawi W."/>
            <person name="Anthony Kamau A."/>
            <person name="Kamanda Ngugi D."/>
            <person name="Goker M."/>
            <person name="Klenk H.P."/>
            <person name="Bajic V."/>
            <person name="Stingl U."/>
        </authorList>
    </citation>
    <scope>NUCLEOTIDE SEQUENCE [LARGE SCALE GENOMIC DNA]</scope>
    <source>
        <strain evidence="1">SCGC-AAA259O05</strain>
    </source>
</reference>
<sequence>MVPFLASIFCFTSLFIVSNSVLASFSDFFEDTELIVGNGLVVLLAKPRAVEEGRKVQPGDLQWSSERLKEDKNFLKEIADTI</sequence>
<proteinExistence type="predicted"/>
<protein>
    <submittedName>
        <fullName evidence="1">Uncharacterized protein</fullName>
    </submittedName>
</protein>
<comment type="caution">
    <text evidence="1">The sequence shown here is derived from an EMBL/GenBank/DDBJ whole genome shotgun (WGS) entry which is preliminary data.</text>
</comment>
<gene>
    <name evidence="1" type="ORF">AKJ41_06225</name>
</gene>
<accession>A0A133UXQ3</accession>
<dbReference type="Proteomes" id="UP000070344">
    <property type="component" value="Unassembled WGS sequence"/>
</dbReference>
<organism evidence="1 2">
    <name type="scientific">candidate division MSBL1 archaeon SCGC-AAA259O05</name>
    <dbReference type="NCBI Taxonomy" id="1698271"/>
    <lineage>
        <taxon>Archaea</taxon>
        <taxon>Methanobacteriati</taxon>
        <taxon>Methanobacteriota</taxon>
        <taxon>candidate division MSBL1</taxon>
    </lineage>
</organism>
<name>A0A133UXQ3_9EURY</name>
<dbReference type="AlphaFoldDB" id="A0A133UXQ3"/>
<keyword evidence="2" id="KW-1185">Reference proteome</keyword>